<dbReference type="InterPro" id="IPR000073">
    <property type="entry name" value="AB_hydrolase_1"/>
</dbReference>
<evidence type="ECO:0000313" key="2">
    <source>
        <dbReference type="EMBL" id="KAJ8765371.1"/>
    </source>
</evidence>
<organism evidence="2 3">
    <name type="scientific">Erythroxylum novogranatense</name>
    <dbReference type="NCBI Taxonomy" id="1862640"/>
    <lineage>
        <taxon>Eukaryota</taxon>
        <taxon>Viridiplantae</taxon>
        <taxon>Streptophyta</taxon>
        <taxon>Embryophyta</taxon>
        <taxon>Tracheophyta</taxon>
        <taxon>Spermatophyta</taxon>
        <taxon>Magnoliopsida</taxon>
        <taxon>eudicotyledons</taxon>
        <taxon>Gunneridae</taxon>
        <taxon>Pentapetalae</taxon>
        <taxon>rosids</taxon>
        <taxon>fabids</taxon>
        <taxon>Malpighiales</taxon>
        <taxon>Erythroxylaceae</taxon>
        <taxon>Erythroxylum</taxon>
    </lineage>
</organism>
<dbReference type="EMBL" id="JAIWQS010000005">
    <property type="protein sequence ID" value="KAJ8765371.1"/>
    <property type="molecule type" value="Genomic_DNA"/>
</dbReference>
<dbReference type="PANTHER" id="PTHR46438">
    <property type="entry name" value="ALPHA/BETA-HYDROLASES SUPERFAMILY PROTEIN"/>
    <property type="match status" value="1"/>
</dbReference>
<dbReference type="GO" id="GO:0015994">
    <property type="term" value="P:chlorophyll metabolic process"/>
    <property type="evidence" value="ECO:0007669"/>
    <property type="project" value="TreeGrafter"/>
</dbReference>
<dbReference type="Pfam" id="PF00561">
    <property type="entry name" value="Abhydrolase_1"/>
    <property type="match status" value="1"/>
</dbReference>
<sequence>MNTVMSSRALGGRVGSIGLPPWNCLEKIKRQQHTQFCYYYNRKNNYRGRRRGSLLFSTAHSLKRNVLSSSSAIDHNSGISSSSRVMEVSEIRERCREWKWKGQYSINYFVHHHLDSSTPPLLLIHGFGASIPHWRRNINTLAQEYTVYAIDLIGFGASDKPLGFSYSMETWAQLIMDFIKEVIERPSVLIGNSVGSLACVIAACESDNLVRGLALLNCAGGMNNKAIVDDWRIKLLLPLLLFFDLLLQLRPIASAIFNRVKQRDTLRNVLLSVYGNKDSVDDQLVEIIMEPTNDEGALDAFVSIVTGPPGPNPVKLMPRISSNVPVLVLWGDQDPFTPLDGPVGKYFSTLPSQFSNVTLQVLQGVGHCPHDDRPELVHQSLLPWLANNLP</sequence>
<evidence type="ECO:0000313" key="3">
    <source>
        <dbReference type="Proteomes" id="UP001159364"/>
    </source>
</evidence>
<dbReference type="PRINTS" id="PR00111">
    <property type="entry name" value="ABHYDROLASE"/>
</dbReference>
<dbReference type="InterPro" id="IPR029058">
    <property type="entry name" value="AB_hydrolase_fold"/>
</dbReference>
<dbReference type="Gene3D" id="3.40.50.1820">
    <property type="entry name" value="alpha/beta hydrolase"/>
    <property type="match status" value="1"/>
</dbReference>
<protein>
    <recommendedName>
        <fullName evidence="1">AB hydrolase-1 domain-containing protein</fullName>
    </recommendedName>
</protein>
<dbReference type="GO" id="GO:0047746">
    <property type="term" value="F:chlorophyllase activity"/>
    <property type="evidence" value="ECO:0007669"/>
    <property type="project" value="TreeGrafter"/>
</dbReference>
<name>A0AAV8TEQ1_9ROSI</name>
<keyword evidence="3" id="KW-1185">Reference proteome</keyword>
<dbReference type="AlphaFoldDB" id="A0AAV8TEQ1"/>
<evidence type="ECO:0000259" key="1">
    <source>
        <dbReference type="Pfam" id="PF00561"/>
    </source>
</evidence>
<dbReference type="SUPFAM" id="SSF53474">
    <property type="entry name" value="alpha/beta-Hydrolases"/>
    <property type="match status" value="1"/>
</dbReference>
<gene>
    <name evidence="2" type="ORF">K2173_012068</name>
</gene>
<dbReference type="FunFam" id="3.40.50.1820:FF:000174">
    <property type="entry name" value="Predicted protein"/>
    <property type="match status" value="1"/>
</dbReference>
<dbReference type="PANTHER" id="PTHR46438:SF7">
    <property type="entry name" value="ALPHA_BETA-HYDROLASES SUPERFAMILY PROTEIN"/>
    <property type="match status" value="1"/>
</dbReference>
<comment type="caution">
    <text evidence="2">The sequence shown here is derived from an EMBL/GenBank/DDBJ whole genome shotgun (WGS) entry which is preliminary data.</text>
</comment>
<accession>A0AAV8TEQ1</accession>
<feature type="domain" description="AB hydrolase-1" evidence="1">
    <location>
        <begin position="119"/>
        <end position="374"/>
    </location>
</feature>
<dbReference type="GO" id="GO:0009507">
    <property type="term" value="C:chloroplast"/>
    <property type="evidence" value="ECO:0007669"/>
    <property type="project" value="TreeGrafter"/>
</dbReference>
<proteinExistence type="predicted"/>
<reference evidence="2 3" key="1">
    <citation type="submission" date="2021-09" db="EMBL/GenBank/DDBJ databases">
        <title>Genomic insights and catalytic innovation underlie evolution of tropane alkaloids biosynthesis.</title>
        <authorList>
            <person name="Wang Y.-J."/>
            <person name="Tian T."/>
            <person name="Huang J.-P."/>
            <person name="Huang S.-X."/>
        </authorList>
    </citation>
    <scope>NUCLEOTIDE SEQUENCE [LARGE SCALE GENOMIC DNA]</scope>
    <source>
        <strain evidence="2">KIB-2018</strain>
        <tissue evidence="2">Leaf</tissue>
    </source>
</reference>
<dbReference type="Proteomes" id="UP001159364">
    <property type="component" value="Linkage Group LG05"/>
</dbReference>